<evidence type="ECO:0000313" key="1">
    <source>
        <dbReference type="EMBL" id="NMO15149.1"/>
    </source>
</evidence>
<accession>A0A848L8K8</accession>
<comment type="caution">
    <text evidence="1">The sequence shown here is derived from an EMBL/GenBank/DDBJ whole genome shotgun (WGS) entry which is preliminary data.</text>
</comment>
<keyword evidence="2" id="KW-1185">Reference proteome</keyword>
<reference evidence="1 2" key="1">
    <citation type="submission" date="2020-04" db="EMBL/GenBank/DDBJ databases">
        <title>Draft genome of Pyxidicoccus fallax type strain.</title>
        <authorList>
            <person name="Whitworth D.E."/>
        </authorList>
    </citation>
    <scope>NUCLEOTIDE SEQUENCE [LARGE SCALE GENOMIC DNA]</scope>
    <source>
        <strain evidence="1 2">DSM 14698</strain>
    </source>
</reference>
<proteinExistence type="predicted"/>
<evidence type="ECO:0008006" key="3">
    <source>
        <dbReference type="Google" id="ProtNLM"/>
    </source>
</evidence>
<sequence>MRAAIIGGVLAVGMLTGCGPGVEDSDASELGAQEQEVTWCNASSYTIEYYAEPELINLVGTEVCSCFSPKFRTGVRTAYSVIDDTSYMCV</sequence>
<dbReference type="Proteomes" id="UP000518300">
    <property type="component" value="Unassembled WGS sequence"/>
</dbReference>
<evidence type="ECO:0000313" key="2">
    <source>
        <dbReference type="Proteomes" id="UP000518300"/>
    </source>
</evidence>
<dbReference type="AlphaFoldDB" id="A0A848L8K8"/>
<name>A0A848L8K8_9BACT</name>
<dbReference type="RefSeq" id="WP_169344443.1">
    <property type="nucleotide sequence ID" value="NZ_JABBJJ010000033.1"/>
</dbReference>
<gene>
    <name evidence="1" type="ORF">HG543_09810</name>
</gene>
<dbReference type="EMBL" id="JABBJJ010000033">
    <property type="protein sequence ID" value="NMO15149.1"/>
    <property type="molecule type" value="Genomic_DNA"/>
</dbReference>
<organism evidence="1 2">
    <name type="scientific">Pyxidicoccus fallax</name>
    <dbReference type="NCBI Taxonomy" id="394095"/>
    <lineage>
        <taxon>Bacteria</taxon>
        <taxon>Pseudomonadati</taxon>
        <taxon>Myxococcota</taxon>
        <taxon>Myxococcia</taxon>
        <taxon>Myxococcales</taxon>
        <taxon>Cystobacterineae</taxon>
        <taxon>Myxococcaceae</taxon>
        <taxon>Pyxidicoccus</taxon>
    </lineage>
</organism>
<dbReference type="PROSITE" id="PS51257">
    <property type="entry name" value="PROKAR_LIPOPROTEIN"/>
    <property type="match status" value="1"/>
</dbReference>
<protein>
    <recommendedName>
        <fullName evidence="3">Lipoprotein</fullName>
    </recommendedName>
</protein>